<dbReference type="Gene3D" id="3.30.465.60">
    <property type="match status" value="1"/>
</dbReference>
<dbReference type="Gene3D" id="3.40.50.620">
    <property type="entry name" value="HUPs"/>
    <property type="match status" value="1"/>
</dbReference>
<evidence type="ECO:0000256" key="8">
    <source>
        <dbReference type="HAMAP-Rule" id="MF_01161"/>
    </source>
</evidence>
<dbReference type="GO" id="GO:0032267">
    <property type="term" value="F:tRNA(Ile)-lysidine synthase activity"/>
    <property type="evidence" value="ECO:0007669"/>
    <property type="project" value="UniProtKB-EC"/>
</dbReference>
<keyword evidence="5 8" id="KW-0547">Nucleotide-binding</keyword>
<dbReference type="SUPFAM" id="SSF82829">
    <property type="entry name" value="MesJ substrate recognition domain-like"/>
    <property type="match status" value="1"/>
</dbReference>
<comment type="caution">
    <text evidence="10">The sequence shown here is derived from an EMBL/GenBank/DDBJ whole genome shotgun (WGS) entry which is preliminary data.</text>
</comment>
<dbReference type="Pfam" id="PF01171">
    <property type="entry name" value="ATP_bind_3"/>
    <property type="match status" value="1"/>
</dbReference>
<evidence type="ECO:0000259" key="9">
    <source>
        <dbReference type="SMART" id="SM00977"/>
    </source>
</evidence>
<dbReference type="PANTHER" id="PTHR43033">
    <property type="entry name" value="TRNA(ILE)-LYSIDINE SYNTHASE-RELATED"/>
    <property type="match status" value="1"/>
</dbReference>
<evidence type="ECO:0000256" key="2">
    <source>
        <dbReference type="ARBA" id="ARBA00022490"/>
    </source>
</evidence>
<comment type="function">
    <text evidence="8">Ligates lysine onto the cytidine present at position 34 of the AUA codon-specific tRNA(Ile) that contains the anticodon CAU, in an ATP-dependent manner. Cytidine is converted to lysidine, thus changing the amino acid specificity of the tRNA from methionine to isoleucine.</text>
</comment>
<comment type="similarity">
    <text evidence="8">Belongs to the tRNA(Ile)-lysidine synthase family.</text>
</comment>
<dbReference type="Pfam" id="PF09179">
    <property type="entry name" value="TilS"/>
    <property type="match status" value="1"/>
</dbReference>
<dbReference type="CDD" id="cd01992">
    <property type="entry name" value="TilS_N"/>
    <property type="match status" value="1"/>
</dbReference>
<evidence type="ECO:0000256" key="7">
    <source>
        <dbReference type="ARBA" id="ARBA00048539"/>
    </source>
</evidence>
<gene>
    <name evidence="8" type="primary">tilS</name>
    <name evidence="10" type="ORF">J2S19_004638</name>
</gene>
<dbReference type="SUPFAM" id="SSF52402">
    <property type="entry name" value="Adenine nucleotide alpha hydrolases-like"/>
    <property type="match status" value="1"/>
</dbReference>
<keyword evidence="3 8" id="KW-0436">Ligase</keyword>
<dbReference type="SUPFAM" id="SSF56037">
    <property type="entry name" value="PheT/TilS domain"/>
    <property type="match status" value="1"/>
</dbReference>
<dbReference type="NCBIfam" id="TIGR02433">
    <property type="entry name" value="lysidine_TilS_C"/>
    <property type="match status" value="1"/>
</dbReference>
<dbReference type="InterPro" id="IPR012795">
    <property type="entry name" value="tRNA_Ile_lys_synt_N"/>
</dbReference>
<keyword evidence="11" id="KW-1185">Reference proteome</keyword>
<protein>
    <recommendedName>
        <fullName evidence="8">tRNA(Ile)-lysidine synthase</fullName>
        <ecNumber evidence="8">6.3.4.19</ecNumber>
    </recommendedName>
    <alternativeName>
        <fullName evidence="8">tRNA(Ile)-2-lysyl-cytidine synthase</fullName>
    </alternativeName>
    <alternativeName>
        <fullName evidence="8">tRNA(Ile)-lysidine synthetase</fullName>
    </alternativeName>
</protein>
<dbReference type="InterPro" id="IPR012796">
    <property type="entry name" value="Lysidine-tRNA-synth_C"/>
</dbReference>
<dbReference type="Pfam" id="PF11734">
    <property type="entry name" value="TilS_C"/>
    <property type="match status" value="1"/>
</dbReference>
<sequence>MKKFYNLIQSYQLIEEGSTIVVGVSGGPDSLALLHLLNQIKDKLSLKLVVAHVDHMFRGEQSKKELEYVVSLCKELEIACEAIQINVQEYASRHQKSSQVASRECRYQFYKDVMDKYQSRYLALGHHGDDQIETILMRLVRGSTGLSLAGIRMKRKFHSGFIIRPLLKVTKEEILNYCSEHQIVPMFDPSNEKSIYTRNRFRKYILPYLKKENPLVHERFQYFSETLLEDETYLQELTREELNKVLKRKEKTNIEIDIIGFLKLPLPLQRRGIKLILNYLYGTIPASLSSIHIESLLTFMSKKHPSGSLDFPEGLKVIKSYQYCLFTFEHKKTSKYYYELEIPSDIKLPNGFLITCEMTRNASQLRCDNRTFIIDDLALVKPLIVRTREPGDKISLKGMNGRKKVKDIFINEKVPLQNRDSWPIVLDGNGNILWLPGLKKSTYEAKSVNKGVYVVLHYKEQ</sequence>
<dbReference type="SMART" id="SM00977">
    <property type="entry name" value="TilS_C"/>
    <property type="match status" value="1"/>
</dbReference>
<dbReference type="InterPro" id="IPR012094">
    <property type="entry name" value="tRNA_Ile_lys_synt"/>
</dbReference>
<dbReference type="EMBL" id="JAUSUD010000035">
    <property type="protein sequence ID" value="MDQ0233296.1"/>
    <property type="molecule type" value="Genomic_DNA"/>
</dbReference>
<comment type="subcellular location">
    <subcellularLocation>
        <location evidence="1 8">Cytoplasm</location>
    </subcellularLocation>
</comment>
<evidence type="ECO:0000313" key="10">
    <source>
        <dbReference type="EMBL" id="MDQ0233296.1"/>
    </source>
</evidence>
<dbReference type="PANTHER" id="PTHR43033:SF1">
    <property type="entry name" value="TRNA(ILE)-LYSIDINE SYNTHASE-RELATED"/>
    <property type="match status" value="1"/>
</dbReference>
<organism evidence="10 11">
    <name type="scientific">Metabacillus malikii</name>
    <dbReference type="NCBI Taxonomy" id="1504265"/>
    <lineage>
        <taxon>Bacteria</taxon>
        <taxon>Bacillati</taxon>
        <taxon>Bacillota</taxon>
        <taxon>Bacilli</taxon>
        <taxon>Bacillales</taxon>
        <taxon>Bacillaceae</taxon>
        <taxon>Metabacillus</taxon>
    </lineage>
</organism>
<proteinExistence type="inferred from homology"/>
<name>A0ABT9ZLY4_9BACI</name>
<dbReference type="InterPro" id="IPR014729">
    <property type="entry name" value="Rossmann-like_a/b/a_fold"/>
</dbReference>
<feature type="binding site" evidence="8">
    <location>
        <begin position="25"/>
        <end position="30"/>
    </location>
    <ligand>
        <name>ATP</name>
        <dbReference type="ChEBI" id="CHEBI:30616"/>
    </ligand>
</feature>
<accession>A0ABT9ZLY4</accession>
<evidence type="ECO:0000256" key="4">
    <source>
        <dbReference type="ARBA" id="ARBA00022694"/>
    </source>
</evidence>
<dbReference type="HAMAP" id="MF_01161">
    <property type="entry name" value="tRNA_Ile_lys_synt"/>
    <property type="match status" value="1"/>
</dbReference>
<evidence type="ECO:0000256" key="6">
    <source>
        <dbReference type="ARBA" id="ARBA00022840"/>
    </source>
</evidence>
<reference evidence="10 11" key="1">
    <citation type="submission" date="2023-07" db="EMBL/GenBank/DDBJ databases">
        <title>Genomic Encyclopedia of Type Strains, Phase IV (KMG-IV): sequencing the most valuable type-strain genomes for metagenomic binning, comparative biology and taxonomic classification.</title>
        <authorList>
            <person name="Goeker M."/>
        </authorList>
    </citation>
    <scope>NUCLEOTIDE SEQUENCE [LARGE SCALE GENOMIC DNA]</scope>
    <source>
        <strain evidence="10 11">DSM 29005</strain>
    </source>
</reference>
<dbReference type="Proteomes" id="UP001234495">
    <property type="component" value="Unassembled WGS sequence"/>
</dbReference>
<comment type="catalytic activity">
    <reaction evidence="7 8">
        <text>cytidine(34) in tRNA(Ile2) + L-lysine + ATP = lysidine(34) in tRNA(Ile2) + AMP + diphosphate + H(+)</text>
        <dbReference type="Rhea" id="RHEA:43744"/>
        <dbReference type="Rhea" id="RHEA-COMP:10625"/>
        <dbReference type="Rhea" id="RHEA-COMP:10670"/>
        <dbReference type="ChEBI" id="CHEBI:15378"/>
        <dbReference type="ChEBI" id="CHEBI:30616"/>
        <dbReference type="ChEBI" id="CHEBI:32551"/>
        <dbReference type="ChEBI" id="CHEBI:33019"/>
        <dbReference type="ChEBI" id="CHEBI:82748"/>
        <dbReference type="ChEBI" id="CHEBI:83665"/>
        <dbReference type="ChEBI" id="CHEBI:456215"/>
        <dbReference type="EC" id="6.3.4.19"/>
    </reaction>
</comment>
<keyword evidence="2 8" id="KW-0963">Cytoplasm</keyword>
<evidence type="ECO:0000256" key="5">
    <source>
        <dbReference type="ARBA" id="ARBA00022741"/>
    </source>
</evidence>
<evidence type="ECO:0000313" key="11">
    <source>
        <dbReference type="Proteomes" id="UP001234495"/>
    </source>
</evidence>
<comment type="domain">
    <text evidence="8">The N-terminal region contains the highly conserved SGGXDS motif, predicted to be a P-loop motif involved in ATP binding.</text>
</comment>
<keyword evidence="6 8" id="KW-0067">ATP-binding</keyword>
<dbReference type="NCBIfam" id="TIGR02432">
    <property type="entry name" value="lysidine_TilS_N"/>
    <property type="match status" value="1"/>
</dbReference>
<dbReference type="InterPro" id="IPR011063">
    <property type="entry name" value="TilS/TtcA_N"/>
</dbReference>
<keyword evidence="4 8" id="KW-0819">tRNA processing</keyword>
<dbReference type="EC" id="6.3.4.19" evidence="8"/>
<evidence type="ECO:0000256" key="1">
    <source>
        <dbReference type="ARBA" id="ARBA00004496"/>
    </source>
</evidence>
<evidence type="ECO:0000256" key="3">
    <source>
        <dbReference type="ARBA" id="ARBA00022598"/>
    </source>
</evidence>
<feature type="domain" description="Lysidine-tRNA(Ile) synthetase C-terminal" evidence="9">
    <location>
        <begin position="383"/>
        <end position="456"/>
    </location>
</feature>
<dbReference type="InterPro" id="IPR015262">
    <property type="entry name" value="tRNA_Ile_lys_synt_subst-bd"/>
</dbReference>